<dbReference type="InterPro" id="IPR035965">
    <property type="entry name" value="PAS-like_dom_sf"/>
</dbReference>
<dbReference type="PANTHER" id="PTHR32071:SF57">
    <property type="entry name" value="C4-DICARBOXYLATE TRANSPORT TRANSCRIPTIONAL REGULATORY PROTEIN DCTD"/>
    <property type="match status" value="1"/>
</dbReference>
<dbReference type="PROSITE" id="PS00688">
    <property type="entry name" value="SIGMA54_INTERACT_3"/>
    <property type="match status" value="1"/>
</dbReference>
<dbReference type="FunFam" id="3.40.50.300:FF:000006">
    <property type="entry name" value="DNA-binding transcriptional regulator NtrC"/>
    <property type="match status" value="1"/>
</dbReference>
<evidence type="ECO:0000256" key="5">
    <source>
        <dbReference type="ARBA" id="ARBA00023163"/>
    </source>
</evidence>
<proteinExistence type="predicted"/>
<dbReference type="AlphaFoldDB" id="F6DRL6"/>
<dbReference type="SUPFAM" id="SSF46689">
    <property type="entry name" value="Homeodomain-like"/>
    <property type="match status" value="1"/>
</dbReference>
<dbReference type="RefSeq" id="WP_013840545.1">
    <property type="nucleotide sequence ID" value="NC_015589.1"/>
</dbReference>
<name>F6DRL6_DESRL</name>
<dbReference type="Pfam" id="PF02954">
    <property type="entry name" value="HTH_8"/>
    <property type="match status" value="1"/>
</dbReference>
<keyword evidence="3" id="KW-0805">Transcription regulation</keyword>
<dbReference type="CDD" id="cd00009">
    <property type="entry name" value="AAA"/>
    <property type="match status" value="1"/>
</dbReference>
<dbReference type="InterPro" id="IPR009057">
    <property type="entry name" value="Homeodomain-like_sf"/>
</dbReference>
<keyword evidence="4" id="KW-0238">DNA-binding</keyword>
<keyword evidence="1" id="KW-0547">Nucleotide-binding</keyword>
<dbReference type="SUPFAM" id="SSF55781">
    <property type="entry name" value="GAF domain-like"/>
    <property type="match status" value="1"/>
</dbReference>
<dbReference type="PROSITE" id="PS00676">
    <property type="entry name" value="SIGMA54_INTERACT_2"/>
    <property type="match status" value="1"/>
</dbReference>
<evidence type="ECO:0000256" key="2">
    <source>
        <dbReference type="ARBA" id="ARBA00022840"/>
    </source>
</evidence>
<dbReference type="InterPro" id="IPR029016">
    <property type="entry name" value="GAF-like_dom_sf"/>
</dbReference>
<dbReference type="Pfam" id="PF00158">
    <property type="entry name" value="Sigma54_activat"/>
    <property type="match status" value="1"/>
</dbReference>
<keyword evidence="8" id="KW-1185">Reference proteome</keyword>
<dbReference type="InterPro" id="IPR003593">
    <property type="entry name" value="AAA+_ATPase"/>
</dbReference>
<dbReference type="InterPro" id="IPR027417">
    <property type="entry name" value="P-loop_NTPase"/>
</dbReference>
<dbReference type="PRINTS" id="PR01590">
    <property type="entry name" value="HTHFIS"/>
</dbReference>
<accession>F6DRL6</accession>
<reference evidence="8" key="1">
    <citation type="submission" date="2011-05" db="EMBL/GenBank/DDBJ databases">
        <title>Complete sequence of Desulfotomaculum ruminis DSM 2154.</title>
        <authorList>
            <person name="Lucas S."/>
            <person name="Copeland A."/>
            <person name="Lapidus A."/>
            <person name="Cheng J.-F."/>
            <person name="Goodwin L."/>
            <person name="Pitluck S."/>
            <person name="Lu M."/>
            <person name="Detter J.C."/>
            <person name="Han C."/>
            <person name="Tapia R."/>
            <person name="Land M."/>
            <person name="Hauser L."/>
            <person name="Kyrpides N."/>
            <person name="Ivanova N."/>
            <person name="Mikhailova N."/>
            <person name="Pagani I."/>
            <person name="Stams A.J.M."/>
            <person name="Plugge C.M."/>
            <person name="Muyzer G."/>
            <person name="Kuever J."/>
            <person name="Parshina S.N."/>
            <person name="Ivanova A.E."/>
            <person name="Nazina T.N."/>
            <person name="Brambilla E."/>
            <person name="Spring S."/>
            <person name="Klenk H.-P."/>
            <person name="Woyke T."/>
        </authorList>
    </citation>
    <scope>NUCLEOTIDE SEQUENCE [LARGE SCALE GENOMIC DNA]</scope>
    <source>
        <strain evidence="8">ATCC 23193 / DSM 2154 / NCIB 8452 / DL</strain>
    </source>
</reference>
<dbReference type="Gene3D" id="1.10.8.60">
    <property type="match status" value="1"/>
</dbReference>
<evidence type="ECO:0000313" key="7">
    <source>
        <dbReference type="EMBL" id="AEG58770.1"/>
    </source>
</evidence>
<dbReference type="Gene3D" id="3.40.50.300">
    <property type="entry name" value="P-loop containing nucleotide triphosphate hydrolases"/>
    <property type="match status" value="1"/>
</dbReference>
<dbReference type="GO" id="GO:0043565">
    <property type="term" value="F:sequence-specific DNA binding"/>
    <property type="evidence" value="ECO:0007669"/>
    <property type="project" value="InterPro"/>
</dbReference>
<evidence type="ECO:0000256" key="3">
    <source>
        <dbReference type="ARBA" id="ARBA00023015"/>
    </source>
</evidence>
<evidence type="ECO:0000313" key="8">
    <source>
        <dbReference type="Proteomes" id="UP000009234"/>
    </source>
</evidence>
<feature type="domain" description="Sigma-54 factor interaction" evidence="6">
    <location>
        <begin position="278"/>
        <end position="508"/>
    </location>
</feature>
<dbReference type="InterPro" id="IPR002078">
    <property type="entry name" value="Sigma_54_int"/>
</dbReference>
<dbReference type="Pfam" id="PF25601">
    <property type="entry name" value="AAA_lid_14"/>
    <property type="match status" value="1"/>
</dbReference>
<dbReference type="SUPFAM" id="SSF52540">
    <property type="entry name" value="P-loop containing nucleoside triphosphate hydrolases"/>
    <property type="match status" value="1"/>
</dbReference>
<dbReference type="SUPFAM" id="SSF55785">
    <property type="entry name" value="PYP-like sensor domain (PAS domain)"/>
    <property type="match status" value="1"/>
</dbReference>
<organism evidence="7 8">
    <name type="scientific">Desulforamulus ruminis (strain ATCC 23193 / DSM 2154 / NCIMB 8452 / DL)</name>
    <name type="common">Desulfotomaculum ruminis</name>
    <dbReference type="NCBI Taxonomy" id="696281"/>
    <lineage>
        <taxon>Bacteria</taxon>
        <taxon>Bacillati</taxon>
        <taxon>Bacillota</taxon>
        <taxon>Clostridia</taxon>
        <taxon>Eubacteriales</taxon>
        <taxon>Peptococcaceae</taxon>
        <taxon>Desulforamulus</taxon>
    </lineage>
</organism>
<sequence length="582" mass="64571">MISRLQQIQVTVQQIAEAISSVLMMDVTIFDQHMVRIAGTGYHRDTVGQRIIGYSVGHQVIEKREEYIIADIKSNDACLVCEKQSTCMELAQLCCPILLGSEVIGVISLIAFSREQQMEIIHKGTQLLDFIRKMAELIAAKTVEKSTVNRLLFLKNQLETVLNFVAEGVIAIDNAARVINMNFAAERMLRTKFNDVLDFHINEVFPGTPIPEILRNGKEFLDREVKMWRNGRQHHYLINAKPMLVDGVIQGAVASFRLVNEGYQSGYSKEAPVAFEDIVGNSKNLAAVKEEAKKAAFGLSTVLITGESGTGKEIFARAIHFTSDRSTGPLVALNCAAIPEALLESELFGYEEGSFTGAKKGGKPGKFELANGGTLFLDEIGDMPLALQAKMLRVLQERVVERIGSVKVIPINVRMIAATNRNLEEMILEGRFREDLYYRLNVFPILLPALRERKSDIMELAGYFMQKHARAYGKDIQSISAEAEEVLLQYNWPGNIRELENAMECAVIKTLGSTVEVRDLPPKIAVTSQSGESLLQHSAEKEEILKALKKYGGSVEGKAQAAASLGISIATLYRKIRKYGLS</sequence>
<evidence type="ECO:0000256" key="4">
    <source>
        <dbReference type="ARBA" id="ARBA00023125"/>
    </source>
</evidence>
<dbReference type="InterPro" id="IPR025944">
    <property type="entry name" value="Sigma_54_int_dom_CS"/>
</dbReference>
<dbReference type="HOGENOM" id="CLU_000445_8_1_9"/>
<dbReference type="SMART" id="SM00382">
    <property type="entry name" value="AAA"/>
    <property type="match status" value="1"/>
</dbReference>
<reference evidence="7 8" key="2">
    <citation type="journal article" date="2012" name="Stand. Genomic Sci.">
        <title>Complete genome sequence of the sulfate-reducing firmicute Desulfotomaculum ruminis type strain (DL(T)).</title>
        <authorList>
            <person name="Spring S."/>
            <person name="Visser M."/>
            <person name="Lu M."/>
            <person name="Copeland A."/>
            <person name="Lapidus A."/>
            <person name="Lucas S."/>
            <person name="Cheng J.F."/>
            <person name="Han C."/>
            <person name="Tapia R."/>
            <person name="Goodwin L.A."/>
            <person name="Pitluck S."/>
            <person name="Ivanova N."/>
            <person name="Land M."/>
            <person name="Hauser L."/>
            <person name="Larimer F."/>
            <person name="Rohde M."/>
            <person name="Goker M."/>
            <person name="Detter J.C."/>
            <person name="Kyrpides N.C."/>
            <person name="Woyke T."/>
            <person name="Schaap P.J."/>
            <person name="Plugge C.M."/>
            <person name="Muyzer G."/>
            <person name="Kuever J."/>
            <person name="Pereira I.A."/>
            <person name="Parshina S.N."/>
            <person name="Bernier-Latmani R."/>
            <person name="Stams A.J."/>
            <person name="Klenk H.P."/>
        </authorList>
    </citation>
    <scope>NUCLEOTIDE SEQUENCE [LARGE SCALE GENOMIC DNA]</scope>
    <source>
        <strain evidence="8">ATCC 23193 / DSM 2154 / NCIB 8452 / DL</strain>
    </source>
</reference>
<gene>
    <name evidence="7" type="ordered locus">Desru_0484</name>
</gene>
<dbReference type="EMBL" id="CP002780">
    <property type="protein sequence ID" value="AEG58770.1"/>
    <property type="molecule type" value="Genomic_DNA"/>
</dbReference>
<dbReference type="GO" id="GO:0006355">
    <property type="term" value="P:regulation of DNA-templated transcription"/>
    <property type="evidence" value="ECO:0007669"/>
    <property type="project" value="InterPro"/>
</dbReference>
<dbReference type="PROSITE" id="PS50045">
    <property type="entry name" value="SIGMA54_INTERACT_4"/>
    <property type="match status" value="1"/>
</dbReference>
<dbReference type="InterPro" id="IPR002197">
    <property type="entry name" value="HTH_Fis"/>
</dbReference>
<dbReference type="STRING" id="696281.Desru_0484"/>
<evidence type="ECO:0000256" key="1">
    <source>
        <dbReference type="ARBA" id="ARBA00022741"/>
    </source>
</evidence>
<dbReference type="eggNOG" id="COG3829">
    <property type="taxonomic scope" value="Bacteria"/>
</dbReference>
<protein>
    <submittedName>
        <fullName evidence="7">Sigma-54 factor interaction domain-containing protein</fullName>
    </submittedName>
</protein>
<dbReference type="PROSITE" id="PS00675">
    <property type="entry name" value="SIGMA54_INTERACT_1"/>
    <property type="match status" value="1"/>
</dbReference>
<dbReference type="KEGG" id="dru:Desru_0484"/>
<dbReference type="Gene3D" id="1.10.10.60">
    <property type="entry name" value="Homeodomain-like"/>
    <property type="match status" value="1"/>
</dbReference>
<keyword evidence="5" id="KW-0804">Transcription</keyword>
<dbReference type="InterPro" id="IPR058031">
    <property type="entry name" value="AAA_lid_NorR"/>
</dbReference>
<evidence type="ECO:0000259" key="6">
    <source>
        <dbReference type="PROSITE" id="PS50045"/>
    </source>
</evidence>
<dbReference type="GO" id="GO:0005524">
    <property type="term" value="F:ATP binding"/>
    <property type="evidence" value="ECO:0007669"/>
    <property type="project" value="UniProtKB-KW"/>
</dbReference>
<dbReference type="InterPro" id="IPR025943">
    <property type="entry name" value="Sigma_54_int_dom_ATP-bd_2"/>
</dbReference>
<keyword evidence="2" id="KW-0067">ATP-binding</keyword>
<dbReference type="Gene3D" id="3.30.450.20">
    <property type="entry name" value="PAS domain"/>
    <property type="match status" value="1"/>
</dbReference>
<dbReference type="InterPro" id="IPR025662">
    <property type="entry name" value="Sigma_54_int_dom_ATP-bd_1"/>
</dbReference>
<dbReference type="Gene3D" id="3.30.450.40">
    <property type="match status" value="1"/>
</dbReference>
<dbReference type="PANTHER" id="PTHR32071">
    <property type="entry name" value="TRANSCRIPTIONAL REGULATORY PROTEIN"/>
    <property type="match status" value="1"/>
</dbReference>
<dbReference type="Proteomes" id="UP000009234">
    <property type="component" value="Chromosome"/>
</dbReference>